<protein>
    <recommendedName>
        <fullName evidence="1">YjeF N-terminal domain-containing protein</fullName>
    </recommendedName>
</protein>
<sequence length="247" mass="27403">MSKLDETPISLSEVPVMEGDEMRLIDLEVTEDLNVYRTMETVGIRTADFVQYYIQPEEDQDIIIVSGKGNNGGNSITTGRILLGRGYRNIKLILSHSPEVMKGVASEQFDLFLKFGGSLIHKRDVLTSDFAPNTLLIDGLLGTGITRSPSGVVGELIEEVNKWGFRVLSCDIPSGLNHSTGEAYEPCIRAKWTLNYHVVKSGQVKGPRDLVGSLWTCETNLTFTRFGSDFGKRLKMLYASKPIVRIT</sequence>
<accession>A0A7S3PHU0</accession>
<name>A0A7S3PHU0_9STRA</name>
<dbReference type="Pfam" id="PF03853">
    <property type="entry name" value="YjeF_N"/>
    <property type="match status" value="1"/>
</dbReference>
<gene>
    <name evidence="2" type="ORF">ASTO00021_LOCUS8239</name>
</gene>
<organism evidence="2">
    <name type="scientific">Aplanochytrium stocchinoi</name>
    <dbReference type="NCBI Taxonomy" id="215587"/>
    <lineage>
        <taxon>Eukaryota</taxon>
        <taxon>Sar</taxon>
        <taxon>Stramenopiles</taxon>
        <taxon>Bigyra</taxon>
        <taxon>Labyrinthulomycetes</taxon>
        <taxon>Thraustochytrida</taxon>
        <taxon>Thraustochytriidae</taxon>
        <taxon>Aplanochytrium</taxon>
    </lineage>
</organism>
<dbReference type="Gene3D" id="3.40.50.10260">
    <property type="entry name" value="YjeF N-terminal domain"/>
    <property type="match status" value="1"/>
</dbReference>
<reference evidence="2" key="1">
    <citation type="submission" date="2021-01" db="EMBL/GenBank/DDBJ databases">
        <authorList>
            <person name="Corre E."/>
            <person name="Pelletier E."/>
            <person name="Niang G."/>
            <person name="Scheremetjew M."/>
            <person name="Finn R."/>
            <person name="Kale V."/>
            <person name="Holt S."/>
            <person name="Cochrane G."/>
            <person name="Meng A."/>
            <person name="Brown T."/>
            <person name="Cohen L."/>
        </authorList>
    </citation>
    <scope>NUCLEOTIDE SEQUENCE</scope>
    <source>
        <strain evidence="2">GSBS06</strain>
    </source>
</reference>
<evidence type="ECO:0000313" key="2">
    <source>
        <dbReference type="EMBL" id="CAE0437987.1"/>
    </source>
</evidence>
<feature type="domain" description="YjeF N-terminal" evidence="1">
    <location>
        <begin position="22"/>
        <end position="227"/>
    </location>
</feature>
<dbReference type="AlphaFoldDB" id="A0A7S3PHU0"/>
<dbReference type="SUPFAM" id="SSF64153">
    <property type="entry name" value="YjeF N-terminal domain-like"/>
    <property type="match status" value="1"/>
</dbReference>
<proteinExistence type="predicted"/>
<dbReference type="EMBL" id="HBIN01010991">
    <property type="protein sequence ID" value="CAE0437987.1"/>
    <property type="molecule type" value="Transcribed_RNA"/>
</dbReference>
<dbReference type="InterPro" id="IPR036652">
    <property type="entry name" value="YjeF_N_dom_sf"/>
</dbReference>
<dbReference type="InterPro" id="IPR004443">
    <property type="entry name" value="YjeF_N_dom"/>
</dbReference>
<dbReference type="PROSITE" id="PS51385">
    <property type="entry name" value="YJEF_N"/>
    <property type="match status" value="1"/>
</dbReference>
<evidence type="ECO:0000259" key="1">
    <source>
        <dbReference type="PROSITE" id="PS51385"/>
    </source>
</evidence>